<dbReference type="Gene3D" id="3.90.1200.10">
    <property type="match status" value="1"/>
</dbReference>
<dbReference type="InterPro" id="IPR011009">
    <property type="entry name" value="Kinase-like_dom_sf"/>
</dbReference>
<dbReference type="Proteomes" id="UP000579605">
    <property type="component" value="Unassembled WGS sequence"/>
</dbReference>
<protein>
    <submittedName>
        <fullName evidence="2">Ser/Thr protein kinase RdoA (MazF antagonist)</fullName>
    </submittedName>
</protein>
<keyword evidence="2" id="KW-0808">Transferase</keyword>
<evidence type="ECO:0000313" key="2">
    <source>
        <dbReference type="EMBL" id="NYH92940.1"/>
    </source>
</evidence>
<evidence type="ECO:0000259" key="1">
    <source>
        <dbReference type="Pfam" id="PF01636"/>
    </source>
</evidence>
<accession>A0A852ZVF2</accession>
<gene>
    <name evidence="2" type="ORF">F4554_005578</name>
</gene>
<dbReference type="InterPro" id="IPR002575">
    <property type="entry name" value="Aminoglycoside_PTrfase"/>
</dbReference>
<dbReference type="EMBL" id="JACBZH010000001">
    <property type="protein sequence ID" value="NYH92940.1"/>
    <property type="molecule type" value="Genomic_DNA"/>
</dbReference>
<name>A0A852ZVF2_9ACTN</name>
<comment type="caution">
    <text evidence="2">The sequence shown here is derived from an EMBL/GenBank/DDBJ whole genome shotgun (WGS) entry which is preliminary data.</text>
</comment>
<dbReference type="GO" id="GO:0016301">
    <property type="term" value="F:kinase activity"/>
    <property type="evidence" value="ECO:0007669"/>
    <property type="project" value="UniProtKB-KW"/>
</dbReference>
<dbReference type="Pfam" id="PF01636">
    <property type="entry name" value="APH"/>
    <property type="match status" value="1"/>
</dbReference>
<evidence type="ECO:0000313" key="3">
    <source>
        <dbReference type="Proteomes" id="UP000579605"/>
    </source>
</evidence>
<keyword evidence="2" id="KW-0418">Kinase</keyword>
<dbReference type="AlphaFoldDB" id="A0A852ZVF2"/>
<feature type="domain" description="Aminoglycoside phosphotransferase" evidence="1">
    <location>
        <begin position="27"/>
        <end position="262"/>
    </location>
</feature>
<dbReference type="RefSeq" id="WP_179790375.1">
    <property type="nucleotide sequence ID" value="NZ_BAAARR010000031.1"/>
</dbReference>
<sequence>MQLLQPGDHTMRSLVEVFGLEGVPLRLTQISRGGHGQVWRLDLDRPRQSYAVKELFAGGEEQQVVAEVEFRDLAVAAGIRAAETLRTVDGRYLAEVGGTVVRVSTWAGGREPRPDDPGVPEWLGRTLATLHTLGHPVDPDHAPADPPVPDLATWLDLAEQGKTAGQPWATNLAHAAPDLAKLAAKTRPVGPDHLVFSHHDVQPCNVVFDPDNEQFVLLDWDGAGPIDPARELASRLYTWHAGDDGRFDTDGARRTLRAYRAAGGLAVIGEAEAYGGIPDALANIEGQALASLNEALPAEMREHATREIGLLVGPPPPEETTGSTPYDIFEAIIELSRTL</sequence>
<dbReference type="SUPFAM" id="SSF56112">
    <property type="entry name" value="Protein kinase-like (PK-like)"/>
    <property type="match status" value="1"/>
</dbReference>
<keyword evidence="3" id="KW-1185">Reference proteome</keyword>
<proteinExistence type="predicted"/>
<organism evidence="2 3">
    <name type="scientific">Actinopolymorpha rutila</name>
    <dbReference type="NCBI Taxonomy" id="446787"/>
    <lineage>
        <taxon>Bacteria</taxon>
        <taxon>Bacillati</taxon>
        <taxon>Actinomycetota</taxon>
        <taxon>Actinomycetes</taxon>
        <taxon>Propionibacteriales</taxon>
        <taxon>Actinopolymorphaceae</taxon>
        <taxon>Actinopolymorpha</taxon>
    </lineage>
</organism>
<reference evidence="2 3" key="1">
    <citation type="submission" date="2020-07" db="EMBL/GenBank/DDBJ databases">
        <title>Sequencing the genomes of 1000 actinobacteria strains.</title>
        <authorList>
            <person name="Klenk H.-P."/>
        </authorList>
    </citation>
    <scope>NUCLEOTIDE SEQUENCE [LARGE SCALE GENOMIC DNA]</scope>
    <source>
        <strain evidence="2 3">DSM 18448</strain>
    </source>
</reference>